<evidence type="ECO:0000313" key="11">
    <source>
        <dbReference type="EMBL" id="SUC14926.1"/>
    </source>
</evidence>
<feature type="transmembrane region" description="Helical" evidence="7">
    <location>
        <begin position="481"/>
        <end position="499"/>
    </location>
</feature>
<gene>
    <name evidence="11" type="primary">dsbD</name>
    <name evidence="11" type="ORF">NCTC10376_00751</name>
</gene>
<evidence type="ECO:0000256" key="3">
    <source>
        <dbReference type="ARBA" id="ARBA00022748"/>
    </source>
</evidence>
<reference evidence="11 12" key="1">
    <citation type="submission" date="2018-06" db="EMBL/GenBank/DDBJ databases">
        <authorList>
            <consortium name="Pathogen Informatics"/>
            <person name="Doyle S."/>
        </authorList>
    </citation>
    <scope>NUCLEOTIDE SEQUENCE [LARGE SCALE GENOMIC DNA]</scope>
    <source>
        <strain evidence="11 12">NCTC10376</strain>
    </source>
</reference>
<evidence type="ECO:0000256" key="4">
    <source>
        <dbReference type="ARBA" id="ARBA00022989"/>
    </source>
</evidence>
<evidence type="ECO:0000313" key="12">
    <source>
        <dbReference type="Proteomes" id="UP000254331"/>
    </source>
</evidence>
<dbReference type="Pfam" id="PF02683">
    <property type="entry name" value="DsbD_TM"/>
    <property type="match status" value="1"/>
</dbReference>
<feature type="transmembrane region" description="Helical" evidence="7">
    <location>
        <begin position="530"/>
        <end position="549"/>
    </location>
</feature>
<comment type="subcellular location">
    <subcellularLocation>
        <location evidence="1">Membrane</location>
        <topology evidence="1">Multi-pass membrane protein</topology>
    </subcellularLocation>
</comment>
<dbReference type="EMBL" id="UGTW01000001">
    <property type="protein sequence ID" value="SUC14926.1"/>
    <property type="molecule type" value="Genomic_DNA"/>
</dbReference>
<protein>
    <submittedName>
        <fullName evidence="11">Metal resistance protein</fullName>
        <ecNumber evidence="11">1.8.1.8</ecNumber>
    </submittedName>
</protein>
<dbReference type="PROSITE" id="PS00194">
    <property type="entry name" value="THIOREDOXIN_1"/>
    <property type="match status" value="1"/>
</dbReference>
<dbReference type="CDD" id="cd02953">
    <property type="entry name" value="DsbDgamma"/>
    <property type="match status" value="1"/>
</dbReference>
<dbReference type="RefSeq" id="WP_036938538.1">
    <property type="nucleotide sequence ID" value="NZ_CP033736.1"/>
</dbReference>
<keyword evidence="2 7" id="KW-0812">Transmembrane</keyword>
<evidence type="ECO:0000256" key="8">
    <source>
        <dbReference type="SAM" id="SignalP"/>
    </source>
</evidence>
<dbReference type="PANTHER" id="PTHR32234:SF3">
    <property type="entry name" value="SUPPRESSION OF COPPER SENSITIVITY PROTEIN"/>
    <property type="match status" value="1"/>
</dbReference>
<organism evidence="11 12">
    <name type="scientific">Proteus vulgaris</name>
    <dbReference type="NCBI Taxonomy" id="585"/>
    <lineage>
        <taxon>Bacteria</taxon>
        <taxon>Pseudomonadati</taxon>
        <taxon>Pseudomonadota</taxon>
        <taxon>Gammaproteobacteria</taxon>
        <taxon>Enterobacterales</taxon>
        <taxon>Morganellaceae</taxon>
        <taxon>Proteus</taxon>
    </lineage>
</organism>
<keyword evidence="8" id="KW-0732">Signal</keyword>
<dbReference type="InterPro" id="IPR017937">
    <property type="entry name" value="Thioredoxin_CS"/>
</dbReference>
<evidence type="ECO:0000256" key="2">
    <source>
        <dbReference type="ARBA" id="ARBA00022692"/>
    </source>
</evidence>
<evidence type="ECO:0000259" key="9">
    <source>
        <dbReference type="Pfam" id="PF02683"/>
    </source>
</evidence>
<evidence type="ECO:0000256" key="1">
    <source>
        <dbReference type="ARBA" id="ARBA00004141"/>
    </source>
</evidence>
<dbReference type="InterPro" id="IPR003834">
    <property type="entry name" value="Cyt_c_assmbl_TM_dom"/>
</dbReference>
<dbReference type="InterPro" id="IPR036249">
    <property type="entry name" value="Thioredoxin-like_sf"/>
</dbReference>
<dbReference type="AlphaFoldDB" id="A0A379F5U1"/>
<dbReference type="GO" id="GO:0045454">
    <property type="term" value="P:cell redox homeostasis"/>
    <property type="evidence" value="ECO:0007669"/>
    <property type="project" value="TreeGrafter"/>
</dbReference>
<feature type="transmembrane region" description="Helical" evidence="7">
    <location>
        <begin position="326"/>
        <end position="344"/>
    </location>
</feature>
<feature type="domain" description="Cytochrome C biogenesis protein transmembrane" evidence="9">
    <location>
        <begin position="281"/>
        <end position="496"/>
    </location>
</feature>
<dbReference type="Pfam" id="PF11412">
    <property type="entry name" value="DsbD_N"/>
    <property type="match status" value="1"/>
</dbReference>
<feature type="transmembrane region" description="Helical" evidence="7">
    <location>
        <begin position="505"/>
        <end position="523"/>
    </location>
</feature>
<keyword evidence="6" id="KW-0676">Redox-active center</keyword>
<dbReference type="Proteomes" id="UP000254331">
    <property type="component" value="Unassembled WGS sequence"/>
</dbReference>
<feature type="transmembrane region" description="Helical" evidence="7">
    <location>
        <begin position="412"/>
        <end position="435"/>
    </location>
</feature>
<dbReference type="GO" id="GO:0047134">
    <property type="term" value="F:protein-disulfide reductase [NAD(P)H] activity"/>
    <property type="evidence" value="ECO:0007669"/>
    <property type="project" value="UniProtKB-EC"/>
</dbReference>
<dbReference type="EC" id="1.8.1.8" evidence="11"/>
<dbReference type="InterPro" id="IPR035671">
    <property type="entry name" value="DsbD_gamma"/>
</dbReference>
<evidence type="ECO:0000256" key="6">
    <source>
        <dbReference type="ARBA" id="ARBA00023284"/>
    </source>
</evidence>
<proteinExistence type="predicted"/>
<feature type="transmembrane region" description="Helical" evidence="7">
    <location>
        <begin position="441"/>
        <end position="469"/>
    </location>
</feature>
<dbReference type="SUPFAM" id="SSF52833">
    <property type="entry name" value="Thioredoxin-like"/>
    <property type="match status" value="1"/>
</dbReference>
<feature type="signal peptide" evidence="8">
    <location>
        <begin position="1"/>
        <end position="21"/>
    </location>
</feature>
<dbReference type="Pfam" id="PF13899">
    <property type="entry name" value="Thioredoxin_7"/>
    <property type="match status" value="1"/>
</dbReference>
<name>A0A379F5U1_PROVU</name>
<keyword evidence="11" id="KW-0560">Oxidoreductase</keyword>
<feature type="transmembrane region" description="Helical" evidence="7">
    <location>
        <begin position="280"/>
        <end position="305"/>
    </location>
</feature>
<feature type="transmembrane region" description="Helical" evidence="7">
    <location>
        <begin position="364"/>
        <end position="386"/>
    </location>
</feature>
<feature type="domain" description="Thiol:disulfide interchange protein DsbD N-terminal" evidence="10">
    <location>
        <begin position="42"/>
        <end position="145"/>
    </location>
</feature>
<evidence type="ECO:0000259" key="10">
    <source>
        <dbReference type="Pfam" id="PF11412"/>
    </source>
</evidence>
<evidence type="ECO:0000256" key="7">
    <source>
        <dbReference type="SAM" id="Phobius"/>
    </source>
</evidence>
<dbReference type="PANTHER" id="PTHR32234">
    <property type="entry name" value="THIOL:DISULFIDE INTERCHANGE PROTEIN DSBD"/>
    <property type="match status" value="1"/>
</dbReference>
<dbReference type="Gene3D" id="3.40.30.10">
    <property type="entry name" value="Glutaredoxin"/>
    <property type="match status" value="1"/>
</dbReference>
<keyword evidence="5 7" id="KW-0472">Membrane</keyword>
<dbReference type="GO" id="GO:0017004">
    <property type="term" value="P:cytochrome complex assembly"/>
    <property type="evidence" value="ECO:0007669"/>
    <property type="project" value="UniProtKB-KW"/>
</dbReference>
<accession>A0A379F5U1</accession>
<dbReference type="InterPro" id="IPR028250">
    <property type="entry name" value="DsbDN"/>
</dbReference>
<keyword evidence="4 7" id="KW-1133">Transmembrane helix</keyword>
<sequence>MFRSFVIALVLTLFTLSPSQAADTGWLAMPDNSHAQVRATAQKSPTGDVKMLLEVQLESGWKTYWRSPGEGGVAPEINWSQDVSTMIWHWPSPSAFDVAGIHTQGYDKQVTFPIELTSVNAERLTGVLTLSTCSNVCILTDYTLDLDLTEPAPSDFEWQYSQAMAKIPVGTGLISSVSSAYNNSQLTISLQKEQGDWVKPNIYLDPPEGMLYGIPKLNHKDNNLIVSVDVTDDWGDDAGDISGKALSFVITDQGFSRQVNDTIGKGEIGTVSSSHSSVGLWSILAFALLGGLILNLMPCVLPVLAMKLGSILHLENRDKGVIRKQFSVSVLGILVSFWALALFMTGLRYSQEALGWGIQFQSPWFIGFMVLVTAIFTANLLGLFELRLSSNMNTKMATAGGQGYGRHFWEGAFATLLATPCSAPFLGTAVAYALIAPLSELWLIFTALGIGMSLPWILVAVFPSVAKVLPKPGKWMNRLRVVLGFMMLLSSIWLITLLIPHLGMPIVAGIFITITLLLLLAIARHYGKKTVLISTVIALFLGGSTYFFVAQPESHTFTGQDSVNWQPLSEEAIHQALADNKRVFVDVTADWCVTCKANKYNVLLREDIQAALSAPDVVALRGDWTKPSDKITQFLKQRGQVAVPFNQIYGPCHKDGVVLPPLLNKDSTLTILSEAKGAQ</sequence>
<dbReference type="GO" id="GO:0016020">
    <property type="term" value="C:membrane"/>
    <property type="evidence" value="ECO:0007669"/>
    <property type="project" value="UniProtKB-SubCell"/>
</dbReference>
<evidence type="ECO:0000256" key="5">
    <source>
        <dbReference type="ARBA" id="ARBA00023136"/>
    </source>
</evidence>
<dbReference type="OrthoDB" id="9811036at2"/>
<keyword evidence="3" id="KW-0201">Cytochrome c-type biogenesis</keyword>
<feature type="chain" id="PRO_5016607659" evidence="8">
    <location>
        <begin position="22"/>
        <end position="679"/>
    </location>
</feature>